<protein>
    <submittedName>
        <fullName evidence="1">Uncharacterized protein</fullName>
    </submittedName>
</protein>
<keyword evidence="2" id="KW-1185">Reference proteome</keyword>
<dbReference type="EMBL" id="FUZZ01000006">
    <property type="protein sequence ID" value="SKD10109.1"/>
    <property type="molecule type" value="Genomic_DNA"/>
</dbReference>
<reference evidence="1 2" key="1">
    <citation type="submission" date="2017-02" db="EMBL/GenBank/DDBJ databases">
        <authorList>
            <person name="Peterson S.W."/>
        </authorList>
    </citation>
    <scope>NUCLEOTIDE SEQUENCE [LARGE SCALE GENOMIC DNA]</scope>
    <source>
        <strain evidence="1 2">DSM 18108</strain>
    </source>
</reference>
<gene>
    <name evidence="1" type="ORF">SAMN05660461_6009</name>
</gene>
<dbReference type="RefSeq" id="WP_079473270.1">
    <property type="nucleotide sequence ID" value="NZ_FUZZ01000006.1"/>
</dbReference>
<sequence length="811" mass="90227">MIGIFVNGRFLDIPPGATTSMERNTPLLLGDTVLGELMLPLTIPPTENNIIALGFITEPGKEKTATDVKVEAQYYEHGIFMYRGTLVVENTQTNLISTERGNISIYFLLSISDFYTRAAKVRLSDLNLGGLRQISNFVDHVKATWSGTQAGFDYVFAPVSNDNFLPPNPDQEFPIYDPLYNCMNPIQVIDGTLTLSFFSWSELRLVPFMYFKFLLVKCFSHFGFTISGEILDDPDFNKIILLNYQSIYWGVWNTDNTQAVVFDPVQFDLKNHVPKDYSVTRFLIAAANFFGWSYQFDVIRKHCTLVPLARLLAQSSRKDFTNKCGPVLKSEFAKQQKVYGLKLNFDGADTTISKPDLSKIERRPDVPTVADLEPASLFNNGKAALVSTLNWWYICRYNEDDKVYRWEFLGDNIYDYEPSGVTESIETAITPVSQRLKDWRRMPDGSYIQALLPTVNQTGNWYGKTGEYSTWEMRILFYHGMQPDVAASDKLYPFASSHNYNSRGQKVGNYSLSPNASDGVISRFWERWLKTLGSFEVVTFVLNLSMVEYMSLSWTDIILIRSVIYLPTQLNTGSPFLTYSGDDAGAVTVKALRVTTEKPAVWQCVAAVENVTVNYASGGIANVNFVESTPGANSWQYSIDGAAPITIYSHPFIIAAPPGNHTIVITPLCGIYPNASGAASASYLIPVKKVTITLSATLTDGNAPHNKMVLTAVADQAPADFMEAWSFEFGQCTVNTSIGEETCRGFIPYPGGSTNMTFPPGTTSVTQQSSDDTPGSSFGYITTIRIWGVSSPVAQLEFVKAPGQTWALSYN</sequence>
<name>A0A1T5PCU7_9BACT</name>
<dbReference type="Proteomes" id="UP000190166">
    <property type="component" value="Unassembled WGS sequence"/>
</dbReference>
<evidence type="ECO:0000313" key="2">
    <source>
        <dbReference type="Proteomes" id="UP000190166"/>
    </source>
</evidence>
<proteinExistence type="predicted"/>
<dbReference type="AlphaFoldDB" id="A0A1T5PCU7"/>
<evidence type="ECO:0000313" key="1">
    <source>
        <dbReference type="EMBL" id="SKD10109.1"/>
    </source>
</evidence>
<organism evidence="1 2">
    <name type="scientific">Chitinophaga ginsengisegetis</name>
    <dbReference type="NCBI Taxonomy" id="393003"/>
    <lineage>
        <taxon>Bacteria</taxon>
        <taxon>Pseudomonadati</taxon>
        <taxon>Bacteroidota</taxon>
        <taxon>Chitinophagia</taxon>
        <taxon>Chitinophagales</taxon>
        <taxon>Chitinophagaceae</taxon>
        <taxon>Chitinophaga</taxon>
    </lineage>
</organism>
<dbReference type="STRING" id="393003.SAMN05660461_6009"/>
<accession>A0A1T5PCU7</accession>